<dbReference type="GO" id="GO:0008270">
    <property type="term" value="F:zinc ion binding"/>
    <property type="evidence" value="ECO:0007669"/>
    <property type="project" value="InterPro"/>
</dbReference>
<dbReference type="EMBL" id="UINC01162458">
    <property type="protein sequence ID" value="SVD62224.1"/>
    <property type="molecule type" value="Genomic_DNA"/>
</dbReference>
<dbReference type="InterPro" id="IPR003615">
    <property type="entry name" value="HNH_nuc"/>
</dbReference>
<protein>
    <recommendedName>
        <fullName evidence="1">HNH domain-containing protein</fullName>
    </recommendedName>
</protein>
<dbReference type="GO" id="GO:0003676">
    <property type="term" value="F:nucleic acid binding"/>
    <property type="evidence" value="ECO:0007669"/>
    <property type="project" value="InterPro"/>
</dbReference>
<dbReference type="GO" id="GO:0004519">
    <property type="term" value="F:endonuclease activity"/>
    <property type="evidence" value="ECO:0007669"/>
    <property type="project" value="InterPro"/>
</dbReference>
<proteinExistence type="predicted"/>
<feature type="domain" description="HNH" evidence="1">
    <location>
        <begin position="166"/>
        <end position="208"/>
    </location>
</feature>
<evidence type="ECO:0000259" key="1">
    <source>
        <dbReference type="Pfam" id="PF01844"/>
    </source>
</evidence>
<gene>
    <name evidence="2" type="ORF">METZ01_LOCUS415078</name>
</gene>
<feature type="non-terminal residue" evidence="2">
    <location>
        <position position="1"/>
    </location>
</feature>
<accession>A0A382WUB2</accession>
<evidence type="ECO:0000313" key="2">
    <source>
        <dbReference type="EMBL" id="SVD62224.1"/>
    </source>
</evidence>
<dbReference type="Gene3D" id="1.10.30.50">
    <property type="match status" value="1"/>
</dbReference>
<organism evidence="2">
    <name type="scientific">marine metagenome</name>
    <dbReference type="NCBI Taxonomy" id="408172"/>
    <lineage>
        <taxon>unclassified sequences</taxon>
        <taxon>metagenomes</taxon>
        <taxon>ecological metagenomes</taxon>
    </lineage>
</organism>
<dbReference type="CDD" id="cd00085">
    <property type="entry name" value="HNHc"/>
    <property type="match status" value="1"/>
</dbReference>
<dbReference type="Pfam" id="PF01844">
    <property type="entry name" value="HNH"/>
    <property type="match status" value="1"/>
</dbReference>
<sequence>YEVDLNFVAARFIRYYWPLHFIFKIKQEATRTPIAVYRILDEFSELIGKKTPPSKKLLCHDKFAEMRLKIIREGIKPQVLKRLLNDCNIYSITGGSNSIIIPKEIVDFMKENKDTLVSALNHTITVYLERINLSPNIATCLKEITPRITLSKSIFEKMIKMGNSCCFYCGKEGKKFAQEHVIPWNFVRDTQNYNIVPACTPCNSSKHDLLPAKKYLDKLLERNESLEPLPAGYSPEMMKNLYENCRIEYHGMEQELWDDGI</sequence>
<reference evidence="2" key="1">
    <citation type="submission" date="2018-05" db="EMBL/GenBank/DDBJ databases">
        <authorList>
            <person name="Lanie J.A."/>
            <person name="Ng W.-L."/>
            <person name="Kazmierczak K.M."/>
            <person name="Andrzejewski T.M."/>
            <person name="Davidsen T.M."/>
            <person name="Wayne K.J."/>
            <person name="Tettelin H."/>
            <person name="Glass J.I."/>
            <person name="Rusch D."/>
            <person name="Podicherti R."/>
            <person name="Tsui H.-C.T."/>
            <person name="Winkler M.E."/>
        </authorList>
    </citation>
    <scope>NUCLEOTIDE SEQUENCE</scope>
</reference>
<name>A0A382WUB2_9ZZZZ</name>
<dbReference type="AlphaFoldDB" id="A0A382WUB2"/>
<dbReference type="InterPro" id="IPR002711">
    <property type="entry name" value="HNH"/>
</dbReference>